<dbReference type="EMBL" id="NWUJ01000001">
    <property type="protein sequence ID" value="PFH38162.1"/>
    <property type="molecule type" value="Genomic_DNA"/>
</dbReference>
<dbReference type="VEuPathDB" id="ToxoDB:BESB_005030"/>
<dbReference type="OrthoDB" id="342498at2759"/>
<comment type="caution">
    <text evidence="2">The sequence shown here is derived from an EMBL/GenBank/DDBJ whole genome shotgun (WGS) entry which is preliminary data.</text>
</comment>
<gene>
    <name evidence="2" type="ORF">BESB_005030</name>
</gene>
<sequence>MATSRPPVQVCFSTTDFKTTSEERLNAVRSAIDDEVFRADEWCESEFQPSAEPSATASGSAHDIDTESSHKRASPLAAVLLNSAYRSSDNNNAVPCGIPAASSAFQQLPSEGFQIPIGEPQDLRSLDPADLFWQAYHNIGNLMICNCITIVSTHPLVLQHVRAAAEMLLCRHQALRCSINAAPIPGEMRPDLEKNQDATRDQPDSATHEGTNFASRLRSFFVDSAGSLCRSCRRRRKVYVWRDNRSSAYLDVAMAQGGDVDRERGTFETVEGEDWVKAMKFEQSVPFDTSRGETSGTFFVKHRVYQSSLQIFSTPGQATCQSVCGIFYLVCSRAFIFTRLIRASGQSR</sequence>
<feature type="region of interest" description="Disordered" evidence="1">
    <location>
        <begin position="186"/>
        <end position="210"/>
    </location>
</feature>
<dbReference type="KEGG" id="bbes:BESB_005030"/>
<name>A0A2A9MQB3_BESBE</name>
<dbReference type="Proteomes" id="UP000224006">
    <property type="component" value="Chromosome I"/>
</dbReference>
<feature type="compositionally biased region" description="Basic and acidic residues" evidence="1">
    <location>
        <begin position="188"/>
        <end position="207"/>
    </location>
</feature>
<keyword evidence="3" id="KW-1185">Reference proteome</keyword>
<dbReference type="GeneID" id="40305566"/>
<feature type="region of interest" description="Disordered" evidence="1">
    <location>
        <begin position="47"/>
        <end position="70"/>
    </location>
</feature>
<proteinExistence type="predicted"/>
<dbReference type="AlphaFoldDB" id="A0A2A9MQB3"/>
<reference evidence="2 3" key="1">
    <citation type="submission" date="2017-09" db="EMBL/GenBank/DDBJ databases">
        <title>Genome sequencing of Besnoitia besnoiti strain Bb-Ger1.</title>
        <authorList>
            <person name="Schares G."/>
            <person name="Venepally P."/>
            <person name="Lorenzi H.A."/>
        </authorList>
    </citation>
    <scope>NUCLEOTIDE SEQUENCE [LARGE SCALE GENOMIC DNA]</scope>
    <source>
        <strain evidence="2 3">Bb-Ger1</strain>
    </source>
</reference>
<organism evidence="2 3">
    <name type="scientific">Besnoitia besnoiti</name>
    <name type="common">Apicomplexan protozoan</name>
    <dbReference type="NCBI Taxonomy" id="94643"/>
    <lineage>
        <taxon>Eukaryota</taxon>
        <taxon>Sar</taxon>
        <taxon>Alveolata</taxon>
        <taxon>Apicomplexa</taxon>
        <taxon>Conoidasida</taxon>
        <taxon>Coccidia</taxon>
        <taxon>Eucoccidiorida</taxon>
        <taxon>Eimeriorina</taxon>
        <taxon>Sarcocystidae</taxon>
        <taxon>Besnoitia</taxon>
    </lineage>
</organism>
<evidence type="ECO:0000313" key="3">
    <source>
        <dbReference type="Proteomes" id="UP000224006"/>
    </source>
</evidence>
<evidence type="ECO:0000313" key="2">
    <source>
        <dbReference type="EMBL" id="PFH38162.1"/>
    </source>
</evidence>
<dbReference type="RefSeq" id="XP_029222171.1">
    <property type="nucleotide sequence ID" value="XM_029359258.1"/>
</dbReference>
<protein>
    <submittedName>
        <fullName evidence="2">Uncharacterized protein</fullName>
    </submittedName>
</protein>
<feature type="compositionally biased region" description="Polar residues" evidence="1">
    <location>
        <begin position="47"/>
        <end position="59"/>
    </location>
</feature>
<accession>A0A2A9MQB3</accession>
<evidence type="ECO:0000256" key="1">
    <source>
        <dbReference type="SAM" id="MobiDB-lite"/>
    </source>
</evidence>